<feature type="region of interest" description="Disordered" evidence="1">
    <location>
        <begin position="613"/>
        <end position="718"/>
    </location>
</feature>
<evidence type="ECO:0000256" key="1">
    <source>
        <dbReference type="SAM" id="MobiDB-lite"/>
    </source>
</evidence>
<feature type="compositionally biased region" description="Low complexity" evidence="1">
    <location>
        <begin position="279"/>
        <end position="293"/>
    </location>
</feature>
<feature type="compositionally biased region" description="Pro residues" evidence="1">
    <location>
        <begin position="526"/>
        <end position="540"/>
    </location>
</feature>
<accession>A0AAD4LLC6</accession>
<dbReference type="EMBL" id="JAKELL010000008">
    <property type="protein sequence ID" value="KAH8996661.1"/>
    <property type="molecule type" value="Genomic_DNA"/>
</dbReference>
<feature type="compositionally biased region" description="Pro residues" evidence="1">
    <location>
        <begin position="85"/>
        <end position="104"/>
    </location>
</feature>
<feature type="compositionally biased region" description="Low complexity" evidence="1">
    <location>
        <begin position="672"/>
        <end position="683"/>
    </location>
</feature>
<feature type="region of interest" description="Disordered" evidence="1">
    <location>
        <begin position="187"/>
        <end position="574"/>
    </location>
</feature>
<feature type="compositionally biased region" description="Low complexity" evidence="1">
    <location>
        <begin position="313"/>
        <end position="324"/>
    </location>
</feature>
<feature type="region of interest" description="Disordered" evidence="1">
    <location>
        <begin position="1"/>
        <end position="107"/>
    </location>
</feature>
<feature type="compositionally biased region" description="Basic and acidic residues" evidence="1">
    <location>
        <begin position="546"/>
        <end position="556"/>
    </location>
</feature>
<feature type="compositionally biased region" description="Polar residues" evidence="1">
    <location>
        <begin position="921"/>
        <end position="944"/>
    </location>
</feature>
<feature type="compositionally biased region" description="Polar residues" evidence="1">
    <location>
        <begin position="252"/>
        <end position="270"/>
    </location>
</feature>
<organism evidence="2 3">
    <name type="scientific">Lactarius akahatsu</name>
    <dbReference type="NCBI Taxonomy" id="416441"/>
    <lineage>
        <taxon>Eukaryota</taxon>
        <taxon>Fungi</taxon>
        <taxon>Dikarya</taxon>
        <taxon>Basidiomycota</taxon>
        <taxon>Agaricomycotina</taxon>
        <taxon>Agaricomycetes</taxon>
        <taxon>Russulales</taxon>
        <taxon>Russulaceae</taxon>
        <taxon>Lactarius</taxon>
    </lineage>
</organism>
<gene>
    <name evidence="2" type="ORF">EDB92DRAFT_1841086</name>
</gene>
<feature type="region of interest" description="Disordered" evidence="1">
    <location>
        <begin position="881"/>
        <end position="953"/>
    </location>
</feature>
<comment type="caution">
    <text evidence="2">The sequence shown here is derived from an EMBL/GenBank/DDBJ whole genome shotgun (WGS) entry which is preliminary data.</text>
</comment>
<feature type="compositionally biased region" description="Low complexity" evidence="1">
    <location>
        <begin position="881"/>
        <end position="900"/>
    </location>
</feature>
<dbReference type="Proteomes" id="UP001201163">
    <property type="component" value="Unassembled WGS sequence"/>
</dbReference>
<feature type="compositionally biased region" description="Polar residues" evidence="1">
    <location>
        <begin position="213"/>
        <end position="233"/>
    </location>
</feature>
<feature type="region of interest" description="Disordered" evidence="1">
    <location>
        <begin position="124"/>
        <end position="149"/>
    </location>
</feature>
<feature type="compositionally biased region" description="Polar residues" evidence="1">
    <location>
        <begin position="624"/>
        <end position="652"/>
    </location>
</feature>
<evidence type="ECO:0000313" key="2">
    <source>
        <dbReference type="EMBL" id="KAH8996661.1"/>
    </source>
</evidence>
<evidence type="ECO:0000313" key="3">
    <source>
        <dbReference type="Proteomes" id="UP001201163"/>
    </source>
</evidence>
<keyword evidence="3" id="KW-1185">Reference proteome</keyword>
<proteinExistence type="predicted"/>
<feature type="compositionally biased region" description="Low complexity" evidence="1">
    <location>
        <begin position="485"/>
        <end position="494"/>
    </location>
</feature>
<feature type="compositionally biased region" description="Polar residues" evidence="1">
    <location>
        <begin position="124"/>
        <end position="137"/>
    </location>
</feature>
<protein>
    <submittedName>
        <fullName evidence="2">Uncharacterized protein</fullName>
    </submittedName>
</protein>
<name>A0AAD4LLC6_9AGAM</name>
<sequence>MKSLLRKKPPSDSRQRPSPPSTPLYARFASVTPVLHPQEKGRPVVSGPMPLGRPSHAPLDANPSRRRNGEPALLRHRPSNGRQEMPPPAQFPPGTVPRDLPPLPDRTYQDARVGLAEATIQPNRAQVDSFSNEQLVTSKPHRITESTQYTRDVPSFSPLVSATLYQSSPSSFPSVSKPYVTVTETPIAAPAYGGSRQTTTPSAENLPPVGASFSDTTGPSHAENSSRFNNNLSPRGLPRPPNQAPPDLEQLRSVSASPHQGTVLAPSSNGRIDGTVPFGPLSGLSSDGPGQQGYLDRGTQRTLVEDVPPHPHANAATSARRANTQMRGRPLIFATRDPETEPAPEQMRRGPPILTTQDHEFRPTPYDRGPAYEVGQKVQQPQPQSQVFEMPSRNGVTTGSPERSSQLAPQRPSSHSQTYGQERSWASQVDLSYENEPPPTAHPAVRRLSKASTNRSHAAQPVLEERRASPAEHVRKSSHGKLLSKKSSSPRPSSATQPEATPVTAQFSPQPRPDANLLVPSSSRPLPEPESSLPPTPPEKSPSYDFRSEWSRHIESRSPLPIASADDVDVETRRDVRRSWAVHVPAAVESEEDYLQSHLENAQVDVSDTSIVDSLATGEPPSGPSSLNGTDSIQISEGGDQSQNDSPNNAIASSPPLADYLNEPLIPHDSQRPQSQFQQPSAPDGTSSVVDFEPRTRPRPRTLPPPPSPEEYSRARARRRGTWLENTVPTDITELAEETIPKFYPLLDHLQNPELLTLLLVHLSFYEWLVLWGGVSKDIRQTLDSDPALCDVALERYLATVGYAHWSWPSPEPIRITLAEMHAYMRGVSVPVHVYSQSSFSILFSPPSEENALLVRAMKKETRAFNRVVIRLRAQAEADAEQGAAIRRGQSNGQQQRQHGPPLSWSAGAAHGQNGKHRSVSRQSSRAPSPTNSAWSHGAGSQSHLPLGNTPAPAPGGFRSPLFRLRRAPLLRVFVPSPEGDWLSDTGVLECETELRKAGVLQLLRVGDVVWDTALGDEGNTGRLVWDGRYLIDLDFSFSQIAGDRNPIAHLDIRFWGEEITANLQLLQDRVRTETPQGAYHTVVRWVHRSSFAIRPPPGGAPMIILPNRERRIVDPGWRGTVVVEAEGTNEGLADLRARCRGVTVAPPPGERERMVWRVLRERSRPGEIWIRAVSFKERLIP</sequence>
<feature type="compositionally biased region" description="Polar residues" evidence="1">
    <location>
        <begin position="394"/>
        <end position="430"/>
    </location>
</feature>
<feature type="compositionally biased region" description="Polar residues" evidence="1">
    <location>
        <begin position="495"/>
        <end position="509"/>
    </location>
</feature>
<reference evidence="2" key="1">
    <citation type="submission" date="2022-01" db="EMBL/GenBank/DDBJ databases">
        <title>Comparative genomics reveals a dynamic genome evolution in the ectomycorrhizal milk-cap (Lactarius) mushrooms.</title>
        <authorList>
            <consortium name="DOE Joint Genome Institute"/>
            <person name="Lebreton A."/>
            <person name="Tang N."/>
            <person name="Kuo A."/>
            <person name="LaButti K."/>
            <person name="Drula E."/>
            <person name="Barry K."/>
            <person name="Clum A."/>
            <person name="Lipzen A."/>
            <person name="Mousain D."/>
            <person name="Ng V."/>
            <person name="Wang R."/>
            <person name="Wang X."/>
            <person name="Dai Y."/>
            <person name="Henrissat B."/>
            <person name="Grigoriev I.V."/>
            <person name="Guerin-Laguette A."/>
            <person name="Yu F."/>
            <person name="Martin F.M."/>
        </authorList>
    </citation>
    <scope>NUCLEOTIDE SEQUENCE</scope>
    <source>
        <strain evidence="2">QP</strain>
    </source>
</reference>
<feature type="compositionally biased region" description="Basic and acidic residues" evidence="1">
    <location>
        <begin position="463"/>
        <end position="475"/>
    </location>
</feature>
<dbReference type="AlphaFoldDB" id="A0AAD4LLC6"/>
<feature type="compositionally biased region" description="Low complexity" evidence="1">
    <location>
        <begin position="376"/>
        <end position="387"/>
    </location>
</feature>